<evidence type="ECO:0000313" key="5">
    <source>
        <dbReference type="EMBL" id="QDU84863.1"/>
    </source>
</evidence>
<feature type="compositionally biased region" description="Basic residues" evidence="4">
    <location>
        <begin position="1"/>
        <end position="15"/>
    </location>
</feature>
<proteinExistence type="inferred from homology"/>
<reference evidence="5 6" key="1">
    <citation type="submission" date="2019-02" db="EMBL/GenBank/DDBJ databases">
        <title>Deep-cultivation of Planctomycetes and their phenomic and genomic characterization uncovers novel biology.</title>
        <authorList>
            <person name="Wiegand S."/>
            <person name="Jogler M."/>
            <person name="Boedeker C."/>
            <person name="Pinto D."/>
            <person name="Vollmers J."/>
            <person name="Rivas-Marin E."/>
            <person name="Kohn T."/>
            <person name="Peeters S.H."/>
            <person name="Heuer A."/>
            <person name="Rast P."/>
            <person name="Oberbeckmann S."/>
            <person name="Bunk B."/>
            <person name="Jeske O."/>
            <person name="Meyerdierks A."/>
            <person name="Storesund J.E."/>
            <person name="Kallscheuer N."/>
            <person name="Luecker S."/>
            <person name="Lage O.M."/>
            <person name="Pohl T."/>
            <person name="Merkel B.J."/>
            <person name="Hornburger P."/>
            <person name="Mueller R.-W."/>
            <person name="Bruemmer F."/>
            <person name="Labrenz M."/>
            <person name="Spormann A.M."/>
            <person name="Op den Camp H."/>
            <person name="Overmann J."/>
            <person name="Amann R."/>
            <person name="Jetten M.S.M."/>
            <person name="Mascher T."/>
            <person name="Medema M.H."/>
            <person name="Devos D.P."/>
            <person name="Kaster A.-K."/>
            <person name="Ovreas L."/>
            <person name="Rohde M."/>
            <person name="Galperin M.Y."/>
            <person name="Jogler C."/>
        </authorList>
    </citation>
    <scope>NUCLEOTIDE SEQUENCE [LARGE SCALE GENOMIC DNA]</scope>
    <source>
        <strain evidence="5 6">Pla163</strain>
    </source>
</reference>
<dbReference type="InterPro" id="IPR021137">
    <property type="entry name" value="Ribosomal_bL35-like"/>
</dbReference>
<dbReference type="PROSITE" id="PS00936">
    <property type="entry name" value="RIBOSOMAL_L35"/>
    <property type="match status" value="1"/>
</dbReference>
<dbReference type="Pfam" id="PF01632">
    <property type="entry name" value="Ribosomal_L35p"/>
    <property type="match status" value="1"/>
</dbReference>
<dbReference type="RefSeq" id="WP_419185760.1">
    <property type="nucleotide sequence ID" value="NZ_CP036290.1"/>
</dbReference>
<dbReference type="Proteomes" id="UP000319342">
    <property type="component" value="Chromosome"/>
</dbReference>
<dbReference type="AlphaFoldDB" id="A0A518D080"/>
<accession>A0A518D080</accession>
<keyword evidence="2 5" id="KW-0689">Ribosomal protein</keyword>
<gene>
    <name evidence="5" type="ORF">Pla163_19810</name>
</gene>
<feature type="region of interest" description="Disordered" evidence="4">
    <location>
        <begin position="1"/>
        <end position="43"/>
    </location>
</feature>
<evidence type="ECO:0000313" key="6">
    <source>
        <dbReference type="Proteomes" id="UP000319342"/>
    </source>
</evidence>
<dbReference type="InterPro" id="IPR037229">
    <property type="entry name" value="Ribosomal_bL35_sf"/>
</dbReference>
<organism evidence="5 6">
    <name type="scientific">Rohdeia mirabilis</name>
    <dbReference type="NCBI Taxonomy" id="2528008"/>
    <lineage>
        <taxon>Bacteria</taxon>
        <taxon>Pseudomonadati</taxon>
        <taxon>Planctomycetota</taxon>
        <taxon>Planctomycetia</taxon>
        <taxon>Planctomycetia incertae sedis</taxon>
        <taxon>Rohdeia</taxon>
    </lineage>
</organism>
<protein>
    <submittedName>
        <fullName evidence="5">50S ribosomal protein L35</fullName>
    </submittedName>
</protein>
<dbReference type="EMBL" id="CP036290">
    <property type="protein sequence ID" value="QDU84863.1"/>
    <property type="molecule type" value="Genomic_DNA"/>
</dbReference>
<comment type="similarity">
    <text evidence="1">Belongs to the bacterial ribosomal protein bL35 family.</text>
</comment>
<dbReference type="SUPFAM" id="SSF143034">
    <property type="entry name" value="L35p-like"/>
    <property type="match status" value="1"/>
</dbReference>
<feature type="compositionally biased region" description="Basic residues" evidence="4">
    <location>
        <begin position="25"/>
        <end position="43"/>
    </location>
</feature>
<keyword evidence="3" id="KW-0687">Ribonucleoprotein</keyword>
<dbReference type="GO" id="GO:0005840">
    <property type="term" value="C:ribosome"/>
    <property type="evidence" value="ECO:0007669"/>
    <property type="project" value="UniProtKB-KW"/>
</dbReference>
<dbReference type="Gene3D" id="4.10.410.60">
    <property type="match status" value="1"/>
</dbReference>
<dbReference type="InterPro" id="IPR018265">
    <property type="entry name" value="Ribosomal_bL35_CS"/>
</dbReference>
<evidence type="ECO:0000256" key="4">
    <source>
        <dbReference type="SAM" id="MobiDB-lite"/>
    </source>
</evidence>
<dbReference type="GO" id="GO:0006412">
    <property type="term" value="P:translation"/>
    <property type="evidence" value="ECO:0007669"/>
    <property type="project" value="InterPro"/>
</dbReference>
<evidence type="ECO:0000256" key="1">
    <source>
        <dbReference type="ARBA" id="ARBA00006598"/>
    </source>
</evidence>
<sequence>MKSKGSVKKRFRTTKNGKLIANKTARGHMHAPKNGKARRGKRKPLVISGTWAVLMKRMM</sequence>
<name>A0A518D080_9BACT</name>
<keyword evidence="6" id="KW-1185">Reference proteome</keyword>
<dbReference type="GO" id="GO:0003735">
    <property type="term" value="F:structural constituent of ribosome"/>
    <property type="evidence" value="ECO:0007669"/>
    <property type="project" value="InterPro"/>
</dbReference>
<dbReference type="GO" id="GO:1990904">
    <property type="term" value="C:ribonucleoprotein complex"/>
    <property type="evidence" value="ECO:0007669"/>
    <property type="project" value="UniProtKB-KW"/>
</dbReference>
<evidence type="ECO:0000256" key="3">
    <source>
        <dbReference type="ARBA" id="ARBA00023274"/>
    </source>
</evidence>
<evidence type="ECO:0000256" key="2">
    <source>
        <dbReference type="ARBA" id="ARBA00022980"/>
    </source>
</evidence>